<accession>A0A4R5P4J0</accession>
<protein>
    <submittedName>
        <fullName evidence="2">DUF4326 domain-containing protein</fullName>
    </submittedName>
</protein>
<dbReference type="AlphaFoldDB" id="A0A4R5P4J0"/>
<organism evidence="2 3">
    <name type="scientific">Mycobacteroides franklinii</name>
    <dbReference type="NCBI Taxonomy" id="948102"/>
    <lineage>
        <taxon>Bacteria</taxon>
        <taxon>Bacillati</taxon>
        <taxon>Actinomycetota</taxon>
        <taxon>Actinomycetes</taxon>
        <taxon>Mycobacteriales</taxon>
        <taxon>Mycobacteriaceae</taxon>
        <taxon>Mycobacteroides</taxon>
    </lineage>
</organism>
<sequence length="219" mass="24334">MISQVAQSVVLLGGERADTPCRWCSCLLSRCDAVRPDSKCCPDCRHPRRLQRRRTKGSRLPAGVLCITRPSRYGNPFHIVGRTVVGFKWSDVVQWDQGIGAMPPPDVLYAEAADPGGAVDHAVELYRELLAVRRREWEPVRFAKWIIDARGRDVACYCPVTQPCHGDPLLEAANALDIDVEERWQCNGCGEVFSTHGLRSHRSSRFAAAACKTRPPSPA</sequence>
<dbReference type="EMBL" id="RXLR01000024">
    <property type="protein sequence ID" value="TDH17938.1"/>
    <property type="molecule type" value="Genomic_DNA"/>
</dbReference>
<dbReference type="RefSeq" id="WP_078335921.1">
    <property type="nucleotide sequence ID" value="NZ_MAFQ01000014.1"/>
</dbReference>
<name>A0A4R5P4J0_9MYCO</name>
<feature type="domain" description="DUF4326" evidence="1">
    <location>
        <begin position="54"/>
        <end position="171"/>
    </location>
</feature>
<dbReference type="Pfam" id="PF14216">
    <property type="entry name" value="DUF4326"/>
    <property type="match status" value="1"/>
</dbReference>
<proteinExistence type="predicted"/>
<dbReference type="Proteomes" id="UP000295627">
    <property type="component" value="Unassembled WGS sequence"/>
</dbReference>
<gene>
    <name evidence="2" type="ORF">EJ571_24725</name>
</gene>
<comment type="caution">
    <text evidence="2">The sequence shown here is derived from an EMBL/GenBank/DDBJ whole genome shotgun (WGS) entry which is preliminary data.</text>
</comment>
<evidence type="ECO:0000313" key="3">
    <source>
        <dbReference type="Proteomes" id="UP000295627"/>
    </source>
</evidence>
<reference evidence="2 3" key="1">
    <citation type="journal article" date="2019" name="Sci. Rep.">
        <title>Extended insight into the Mycobacterium chelonae-abscessus complex through whole genome sequencing of Mycobacterium salmoniphilum outbreak and Mycobacterium salmoniphilum-like strains.</title>
        <authorList>
            <person name="Behra P.R.K."/>
            <person name="Das S."/>
            <person name="Pettersson B.M.F."/>
            <person name="Shirreff L."/>
            <person name="DuCote T."/>
            <person name="Jacobsson K.G."/>
            <person name="Ennis D.G."/>
            <person name="Kirsebom L.A."/>
        </authorList>
    </citation>
    <scope>NUCLEOTIDE SEQUENCE [LARGE SCALE GENOMIC DNA]</scope>
    <source>
        <strain evidence="2 3">DSM 45524</strain>
    </source>
</reference>
<evidence type="ECO:0000313" key="2">
    <source>
        <dbReference type="EMBL" id="TDH17938.1"/>
    </source>
</evidence>
<evidence type="ECO:0000259" key="1">
    <source>
        <dbReference type="Pfam" id="PF14216"/>
    </source>
</evidence>
<dbReference type="InterPro" id="IPR025475">
    <property type="entry name" value="DUF4326"/>
</dbReference>